<reference evidence="1 2" key="1">
    <citation type="submission" date="2019-09" db="EMBL/GenBank/DDBJ databases">
        <authorList>
            <person name="Vacheron J."/>
            <person name="Dubost A."/>
            <person name="Prigent-Combaret C."/>
            <person name="Muller D."/>
        </authorList>
    </citation>
    <scope>NUCLEOTIDE SEQUENCE [LARGE SCALE GENOMIC DNA]</scope>
    <source>
        <strain evidence="1 2">JV497</strain>
    </source>
</reference>
<comment type="caution">
    <text evidence="1">The sequence shown here is derived from an EMBL/GenBank/DDBJ whole genome shotgun (WGS) entry which is preliminary data.</text>
</comment>
<evidence type="ECO:0000313" key="1">
    <source>
        <dbReference type="EMBL" id="KAA5839281.1"/>
    </source>
</evidence>
<sequence>MNFPSSLAGLETIRVHSRVGQRWHMTLSGVRGWCWEYPLGLCVALAIERTSIDDEWLVRTSLWLASIPESLDDSLLLDGEDIFLIRRHDSQCPPRELEARVQQQLSVACWFATHDASPPAPTETRTVGRLA</sequence>
<gene>
    <name evidence="1" type="ORF">F2A38_20670</name>
</gene>
<dbReference type="EMBL" id="VWPC01000021">
    <property type="protein sequence ID" value="KAA5839281.1"/>
    <property type="molecule type" value="Genomic_DNA"/>
</dbReference>
<accession>A0AB34C064</accession>
<proteinExistence type="predicted"/>
<dbReference type="Proteomes" id="UP000323924">
    <property type="component" value="Unassembled WGS sequence"/>
</dbReference>
<organism evidence="1 2">
    <name type="scientific">Pseudomonas chlororaphis</name>
    <dbReference type="NCBI Taxonomy" id="587753"/>
    <lineage>
        <taxon>Bacteria</taxon>
        <taxon>Pseudomonadati</taxon>
        <taxon>Pseudomonadota</taxon>
        <taxon>Gammaproteobacteria</taxon>
        <taxon>Pseudomonadales</taxon>
        <taxon>Pseudomonadaceae</taxon>
        <taxon>Pseudomonas</taxon>
    </lineage>
</organism>
<dbReference type="AlphaFoldDB" id="A0AB34C064"/>
<evidence type="ECO:0000313" key="2">
    <source>
        <dbReference type="Proteomes" id="UP000323924"/>
    </source>
</evidence>
<dbReference type="RefSeq" id="WP_143481903.1">
    <property type="nucleotide sequence ID" value="NZ_FMCZ01000005.1"/>
</dbReference>
<name>A0AB34C064_9PSED</name>
<protein>
    <submittedName>
        <fullName evidence="1">Uncharacterized protein</fullName>
    </submittedName>
</protein>